<keyword evidence="2" id="KW-0732">Signal</keyword>
<dbReference type="AlphaFoldDB" id="A0AAE0N4K8"/>
<evidence type="ECO:0000313" key="4">
    <source>
        <dbReference type="Proteomes" id="UP001285441"/>
    </source>
</evidence>
<proteinExistence type="predicted"/>
<accession>A0AAE0N4K8</accession>
<organism evidence="3 4">
    <name type="scientific">Podospora didyma</name>
    <dbReference type="NCBI Taxonomy" id="330526"/>
    <lineage>
        <taxon>Eukaryota</taxon>
        <taxon>Fungi</taxon>
        <taxon>Dikarya</taxon>
        <taxon>Ascomycota</taxon>
        <taxon>Pezizomycotina</taxon>
        <taxon>Sordariomycetes</taxon>
        <taxon>Sordariomycetidae</taxon>
        <taxon>Sordariales</taxon>
        <taxon>Podosporaceae</taxon>
        <taxon>Podospora</taxon>
    </lineage>
</organism>
<comment type="caution">
    <text evidence="3">The sequence shown here is derived from an EMBL/GenBank/DDBJ whole genome shotgun (WGS) entry which is preliminary data.</text>
</comment>
<dbReference type="PROSITE" id="PS51257">
    <property type="entry name" value="PROKAR_LIPOPROTEIN"/>
    <property type="match status" value="1"/>
</dbReference>
<reference evidence="3" key="1">
    <citation type="journal article" date="2023" name="Mol. Phylogenet. Evol.">
        <title>Genome-scale phylogeny and comparative genomics of the fungal order Sordariales.</title>
        <authorList>
            <person name="Hensen N."/>
            <person name="Bonometti L."/>
            <person name="Westerberg I."/>
            <person name="Brannstrom I.O."/>
            <person name="Guillou S."/>
            <person name="Cros-Aarteil S."/>
            <person name="Calhoun S."/>
            <person name="Haridas S."/>
            <person name="Kuo A."/>
            <person name="Mondo S."/>
            <person name="Pangilinan J."/>
            <person name="Riley R."/>
            <person name="LaButti K."/>
            <person name="Andreopoulos B."/>
            <person name="Lipzen A."/>
            <person name="Chen C."/>
            <person name="Yan M."/>
            <person name="Daum C."/>
            <person name="Ng V."/>
            <person name="Clum A."/>
            <person name="Steindorff A."/>
            <person name="Ohm R.A."/>
            <person name="Martin F."/>
            <person name="Silar P."/>
            <person name="Natvig D.O."/>
            <person name="Lalanne C."/>
            <person name="Gautier V."/>
            <person name="Ament-Velasquez S.L."/>
            <person name="Kruys A."/>
            <person name="Hutchinson M.I."/>
            <person name="Powell A.J."/>
            <person name="Barry K."/>
            <person name="Miller A.N."/>
            <person name="Grigoriev I.V."/>
            <person name="Debuchy R."/>
            <person name="Gladieux P."/>
            <person name="Hiltunen Thoren M."/>
            <person name="Johannesson H."/>
        </authorList>
    </citation>
    <scope>NUCLEOTIDE SEQUENCE</scope>
    <source>
        <strain evidence="3">CBS 232.78</strain>
    </source>
</reference>
<dbReference type="EMBL" id="JAULSW010000009">
    <property type="protein sequence ID" value="KAK3370035.1"/>
    <property type="molecule type" value="Genomic_DNA"/>
</dbReference>
<gene>
    <name evidence="3" type="ORF">B0H63DRAFT_551973</name>
</gene>
<evidence type="ECO:0000256" key="1">
    <source>
        <dbReference type="SAM" id="MobiDB-lite"/>
    </source>
</evidence>
<keyword evidence="4" id="KW-1185">Reference proteome</keyword>
<feature type="compositionally biased region" description="Pro residues" evidence="1">
    <location>
        <begin position="221"/>
        <end position="231"/>
    </location>
</feature>
<dbReference type="Proteomes" id="UP001285441">
    <property type="component" value="Unassembled WGS sequence"/>
</dbReference>
<feature type="region of interest" description="Disordered" evidence="1">
    <location>
        <begin position="217"/>
        <end position="236"/>
    </location>
</feature>
<evidence type="ECO:0000256" key="2">
    <source>
        <dbReference type="SAM" id="SignalP"/>
    </source>
</evidence>
<evidence type="ECO:0000313" key="3">
    <source>
        <dbReference type="EMBL" id="KAK3370035.1"/>
    </source>
</evidence>
<protein>
    <submittedName>
        <fullName evidence="3">Uncharacterized protein</fullName>
    </submittedName>
</protein>
<sequence>MARVVKTPWLSLALLALRLTTTVHAAACSCTGLDYTDGGSYLVDGASNDDFTFTSVFEACDQPDDVHPILVSPDGKQYSCTTIGMELEGQQQQSACDIPYSQMPSGKWSIVIQADNVNFQVIREFQLTVTTPDHITTTITPTVVVGVTTTAPAVTIAQTITQTSTQIGRAPTVWLPVPVTTIETTLEETRTVGSTTSYYAATTVGVAASCHGATTYRQPVPDKPAPQPATPKPAEAAAEEGAVVVVVVGLAADRGGPEVQEEEVVREVRAALGVVPEAEVARVVRAAQGVLEVVEAVEAVSVADLVVADLGVQEVLVEEAAPGDQAVRVALGEGAPGGRVARVVALEVVAAPAQGDLVARGVEGDLAALGDLEAVVDPAGDHLEAEIGEVVAVAVEAAEAAAVEEAVGGAEVVEAQEAVEAAVAVAEALAADREGVVAAAVVAAEEEVAVVEEDVEATQGQMAEKREVAKAAALTTTVEATVTVTSTTTVVVPGRTWIETVYDFTTATFNPPAQTVCDQQQQATLTVFSMQPTQTVYEVDHVTRDTVATVWVGQTRYTTYTNYQSASICWAAGGRYGV</sequence>
<reference evidence="3" key="2">
    <citation type="submission" date="2023-06" db="EMBL/GenBank/DDBJ databases">
        <authorList>
            <consortium name="Lawrence Berkeley National Laboratory"/>
            <person name="Haridas S."/>
            <person name="Hensen N."/>
            <person name="Bonometti L."/>
            <person name="Westerberg I."/>
            <person name="Brannstrom I.O."/>
            <person name="Guillou S."/>
            <person name="Cros-Aarteil S."/>
            <person name="Calhoun S."/>
            <person name="Kuo A."/>
            <person name="Mondo S."/>
            <person name="Pangilinan J."/>
            <person name="Riley R."/>
            <person name="LaButti K."/>
            <person name="Andreopoulos B."/>
            <person name="Lipzen A."/>
            <person name="Chen C."/>
            <person name="Yanf M."/>
            <person name="Daum C."/>
            <person name="Ng V."/>
            <person name="Clum A."/>
            <person name="Steindorff A."/>
            <person name="Ohm R."/>
            <person name="Martin F."/>
            <person name="Silar P."/>
            <person name="Natvig D."/>
            <person name="Lalanne C."/>
            <person name="Gautier V."/>
            <person name="Ament-velasquez S.L."/>
            <person name="Kruys A."/>
            <person name="Hutchinson M.I."/>
            <person name="Powell A.J."/>
            <person name="Barry K."/>
            <person name="Miller A.N."/>
            <person name="Grigoriev I.V."/>
            <person name="Debuchy R."/>
            <person name="Gladieux P."/>
            <person name="Thoren M.H."/>
            <person name="Johannesson H."/>
        </authorList>
    </citation>
    <scope>NUCLEOTIDE SEQUENCE</scope>
    <source>
        <strain evidence="3">CBS 232.78</strain>
    </source>
</reference>
<feature type="chain" id="PRO_5042140643" evidence="2">
    <location>
        <begin position="26"/>
        <end position="578"/>
    </location>
</feature>
<name>A0AAE0N4K8_9PEZI</name>
<feature type="signal peptide" evidence="2">
    <location>
        <begin position="1"/>
        <end position="25"/>
    </location>
</feature>